<dbReference type="GO" id="GO:0005886">
    <property type="term" value="C:plasma membrane"/>
    <property type="evidence" value="ECO:0007669"/>
    <property type="project" value="UniProtKB-SubCell"/>
</dbReference>
<comment type="subcellular location">
    <subcellularLocation>
        <location evidence="1">Cell membrane</location>
        <topology evidence="1">Multi-pass membrane protein</topology>
    </subcellularLocation>
</comment>
<keyword evidence="5 6" id="KW-0472">Membrane</keyword>
<sequence>MQKILVWDWPVRLGHWLMVGGFILAWLTSESETFRLLHVISGATVLAVATFRLPWGFIGSRYARFVDFVRGPRAVKNYAAGLLKLEPAHHVGHNPAGGWAIVLLLGLGILTGLSGWANYNDIGGGFLEELHEGLAVTMLTVVFIHIAGVLSGSLMHGENLVRAMLNGRKQGMPGEAIRSARPLAGAVLLAWVAVAGWWIAT</sequence>
<feature type="transmembrane region" description="Helical" evidence="6">
    <location>
        <begin position="182"/>
        <end position="200"/>
    </location>
</feature>
<evidence type="ECO:0000256" key="5">
    <source>
        <dbReference type="ARBA" id="ARBA00023136"/>
    </source>
</evidence>
<evidence type="ECO:0000256" key="2">
    <source>
        <dbReference type="ARBA" id="ARBA00022475"/>
    </source>
</evidence>
<dbReference type="InterPro" id="IPR011577">
    <property type="entry name" value="Cyt_b561_bac/Ni-Hgenase"/>
</dbReference>
<dbReference type="GO" id="GO:0009055">
    <property type="term" value="F:electron transfer activity"/>
    <property type="evidence" value="ECO:0007669"/>
    <property type="project" value="InterPro"/>
</dbReference>
<feature type="transmembrane region" description="Helical" evidence="6">
    <location>
        <begin position="35"/>
        <end position="55"/>
    </location>
</feature>
<dbReference type="Gene3D" id="1.20.950.20">
    <property type="entry name" value="Transmembrane di-heme cytochromes, Chain C"/>
    <property type="match status" value="1"/>
</dbReference>
<reference evidence="8" key="1">
    <citation type="submission" date="2020-10" db="EMBL/GenBank/DDBJ databases">
        <title>Connecting structure to function with the recovery of over 1000 high-quality activated sludge metagenome-assembled genomes encoding full-length rRNA genes using long-read sequencing.</title>
        <authorList>
            <person name="Singleton C.M."/>
            <person name="Petriglieri F."/>
            <person name="Kristensen J.M."/>
            <person name="Kirkegaard R.H."/>
            <person name="Michaelsen T.Y."/>
            <person name="Andersen M.H."/>
            <person name="Karst S.M."/>
            <person name="Dueholm M.S."/>
            <person name="Nielsen P.H."/>
            <person name="Albertsen M."/>
        </authorList>
    </citation>
    <scope>NUCLEOTIDE SEQUENCE</scope>
    <source>
        <strain evidence="8">OdNE_18-Q3-R46-58_BAT3C.305</strain>
    </source>
</reference>
<feature type="transmembrane region" description="Helical" evidence="6">
    <location>
        <begin position="137"/>
        <end position="161"/>
    </location>
</feature>
<dbReference type="AlphaFoldDB" id="A0A9D7QJ25"/>
<evidence type="ECO:0000313" key="9">
    <source>
        <dbReference type="Proteomes" id="UP000808146"/>
    </source>
</evidence>
<proteinExistence type="predicted"/>
<evidence type="ECO:0000259" key="7">
    <source>
        <dbReference type="Pfam" id="PF01292"/>
    </source>
</evidence>
<feature type="transmembrane region" description="Helical" evidence="6">
    <location>
        <begin position="12"/>
        <end position="29"/>
    </location>
</feature>
<feature type="transmembrane region" description="Helical" evidence="6">
    <location>
        <begin position="96"/>
        <end position="117"/>
    </location>
</feature>
<name>A0A9D7QJ25_9RHOO</name>
<keyword evidence="3 6" id="KW-0812">Transmembrane</keyword>
<organism evidence="8 9">
    <name type="scientific">Candidatus Dechloromonas phosphorivorans</name>
    <dbReference type="NCBI Taxonomy" id="2899244"/>
    <lineage>
        <taxon>Bacteria</taxon>
        <taxon>Pseudomonadati</taxon>
        <taxon>Pseudomonadota</taxon>
        <taxon>Betaproteobacteria</taxon>
        <taxon>Rhodocyclales</taxon>
        <taxon>Azonexaceae</taxon>
        <taxon>Dechloromonas</taxon>
    </lineage>
</organism>
<dbReference type="GO" id="GO:0020037">
    <property type="term" value="F:heme binding"/>
    <property type="evidence" value="ECO:0007669"/>
    <property type="project" value="TreeGrafter"/>
</dbReference>
<gene>
    <name evidence="8" type="ORF">IPN75_17410</name>
</gene>
<feature type="domain" description="Cytochrome b561 bacterial/Ni-hydrogenase" evidence="7">
    <location>
        <begin position="6"/>
        <end position="167"/>
    </location>
</feature>
<keyword evidence="2" id="KW-1003">Cell membrane</keyword>
<dbReference type="PANTHER" id="PTHR30485">
    <property type="entry name" value="NI/FE-HYDROGENASE 1 B-TYPE CYTOCHROME SUBUNIT"/>
    <property type="match status" value="1"/>
</dbReference>
<dbReference type="GO" id="GO:0022904">
    <property type="term" value="P:respiratory electron transport chain"/>
    <property type="evidence" value="ECO:0007669"/>
    <property type="project" value="InterPro"/>
</dbReference>
<evidence type="ECO:0000256" key="3">
    <source>
        <dbReference type="ARBA" id="ARBA00022692"/>
    </source>
</evidence>
<dbReference type="PANTHER" id="PTHR30485:SF2">
    <property type="entry name" value="BLL0597 PROTEIN"/>
    <property type="match status" value="1"/>
</dbReference>
<dbReference type="InterPro" id="IPR051542">
    <property type="entry name" value="Hydrogenase_cytochrome"/>
</dbReference>
<keyword evidence="4 6" id="KW-1133">Transmembrane helix</keyword>
<evidence type="ECO:0000313" key="8">
    <source>
        <dbReference type="EMBL" id="MBK8892026.1"/>
    </source>
</evidence>
<dbReference type="Pfam" id="PF01292">
    <property type="entry name" value="Ni_hydr_CYTB"/>
    <property type="match status" value="1"/>
</dbReference>
<dbReference type="SUPFAM" id="SSF81342">
    <property type="entry name" value="Transmembrane di-heme cytochromes"/>
    <property type="match status" value="1"/>
</dbReference>
<dbReference type="Proteomes" id="UP000808146">
    <property type="component" value="Unassembled WGS sequence"/>
</dbReference>
<evidence type="ECO:0000256" key="4">
    <source>
        <dbReference type="ARBA" id="ARBA00022989"/>
    </source>
</evidence>
<evidence type="ECO:0000256" key="1">
    <source>
        <dbReference type="ARBA" id="ARBA00004651"/>
    </source>
</evidence>
<evidence type="ECO:0000256" key="6">
    <source>
        <dbReference type="SAM" id="Phobius"/>
    </source>
</evidence>
<protein>
    <submittedName>
        <fullName evidence="8">Cytochrome b/b6 domain-containing protein</fullName>
    </submittedName>
</protein>
<dbReference type="InterPro" id="IPR016174">
    <property type="entry name" value="Di-haem_cyt_TM"/>
</dbReference>
<comment type="caution">
    <text evidence="8">The sequence shown here is derived from an EMBL/GenBank/DDBJ whole genome shotgun (WGS) entry which is preliminary data.</text>
</comment>
<accession>A0A9D7QJ25</accession>
<dbReference type="EMBL" id="JADKBR010000021">
    <property type="protein sequence ID" value="MBK8892026.1"/>
    <property type="molecule type" value="Genomic_DNA"/>
</dbReference>